<feature type="binding site" evidence="5">
    <location>
        <position position="117"/>
    </location>
    <ligand>
        <name>FMN</name>
        <dbReference type="ChEBI" id="CHEBI:58210"/>
    </ligand>
</feature>
<feature type="binding site" evidence="5">
    <location>
        <position position="139"/>
    </location>
    <ligand>
        <name>FMN</name>
        <dbReference type="ChEBI" id="CHEBI:58210"/>
    </ligand>
</feature>
<feature type="region of interest" description="Disordered" evidence="6">
    <location>
        <begin position="25"/>
        <end position="46"/>
    </location>
</feature>
<dbReference type="EMBL" id="BAAANO010000005">
    <property type="protein sequence ID" value="GAA2000204.1"/>
    <property type="molecule type" value="Genomic_DNA"/>
</dbReference>
<evidence type="ECO:0000256" key="4">
    <source>
        <dbReference type="ARBA" id="ARBA00023002"/>
    </source>
</evidence>
<protein>
    <recommendedName>
        <fullName evidence="5">Pyridoxine/pyridoxamine 5'-phosphate oxidase</fullName>
        <ecNumber evidence="5">1.4.3.5</ecNumber>
    </recommendedName>
    <alternativeName>
        <fullName evidence="5">PNP/PMP oxidase</fullName>
        <shortName evidence="5">PNPOx</shortName>
    </alternativeName>
    <alternativeName>
        <fullName evidence="5">Pyridoxal 5'-phosphate synthase</fullName>
    </alternativeName>
</protein>
<gene>
    <name evidence="5 9" type="primary">pdxH</name>
    <name evidence="9" type="ORF">GCM10009755_04930</name>
</gene>
<comment type="similarity">
    <text evidence="1 5">Belongs to the pyridoxamine 5'-phosphate oxidase family.</text>
</comment>
<feature type="domain" description="Pyridoxine 5'-phosphate oxidase dimerisation C-terminal" evidence="8">
    <location>
        <begin position="206"/>
        <end position="255"/>
    </location>
</feature>
<dbReference type="PIRSF" id="PIRSF000190">
    <property type="entry name" value="Pyd_amn-ph_oxd"/>
    <property type="match status" value="1"/>
</dbReference>
<dbReference type="InterPro" id="IPR019740">
    <property type="entry name" value="Pyridox_Oxase_CS"/>
</dbReference>
<comment type="subunit">
    <text evidence="5">Homodimer.</text>
</comment>
<feature type="binding site" evidence="5">
    <location>
        <position position="229"/>
    </location>
    <ligand>
        <name>FMN</name>
        <dbReference type="ChEBI" id="CHEBI:58210"/>
    </ligand>
</feature>
<feature type="binding site" evidence="5">
    <location>
        <position position="100"/>
    </location>
    <ligand>
        <name>substrate</name>
    </ligand>
</feature>
<dbReference type="InterPro" id="IPR000659">
    <property type="entry name" value="Pyridox_Oxase"/>
</dbReference>
<dbReference type="EC" id="1.4.3.5" evidence="5"/>
<evidence type="ECO:0000256" key="5">
    <source>
        <dbReference type="HAMAP-Rule" id="MF_01629"/>
    </source>
</evidence>
<feature type="binding site" evidence="5">
    <location>
        <position position="165"/>
    </location>
    <ligand>
        <name>substrate</name>
    </ligand>
</feature>
<reference evidence="10" key="1">
    <citation type="journal article" date="2019" name="Int. J. Syst. Evol. Microbiol.">
        <title>The Global Catalogue of Microorganisms (GCM) 10K type strain sequencing project: providing services to taxonomists for standard genome sequencing and annotation.</title>
        <authorList>
            <consortium name="The Broad Institute Genomics Platform"/>
            <consortium name="The Broad Institute Genome Sequencing Center for Infectious Disease"/>
            <person name="Wu L."/>
            <person name="Ma J."/>
        </authorList>
    </citation>
    <scope>NUCLEOTIDE SEQUENCE [LARGE SCALE GENOMIC DNA]</scope>
    <source>
        <strain evidence="10">JCM 14546</strain>
    </source>
</reference>
<dbReference type="Pfam" id="PF01243">
    <property type="entry name" value="PNPOx_N"/>
    <property type="match status" value="1"/>
</dbReference>
<organism evidence="9 10">
    <name type="scientific">Brevibacterium samyangense</name>
    <dbReference type="NCBI Taxonomy" id="366888"/>
    <lineage>
        <taxon>Bacteria</taxon>
        <taxon>Bacillati</taxon>
        <taxon>Actinomycetota</taxon>
        <taxon>Actinomycetes</taxon>
        <taxon>Micrococcales</taxon>
        <taxon>Brevibacteriaceae</taxon>
        <taxon>Brevibacterium</taxon>
    </lineage>
</organism>
<comment type="caution">
    <text evidence="9">The sequence shown here is derived from an EMBL/GenBank/DDBJ whole genome shotgun (WGS) entry which is preliminary data.</text>
</comment>
<dbReference type="PANTHER" id="PTHR10851">
    <property type="entry name" value="PYRIDOXINE-5-PHOSPHATE OXIDASE"/>
    <property type="match status" value="1"/>
</dbReference>
<comment type="caution">
    <text evidence="5">Lacks conserved residue(s) required for the propagation of feature annotation.</text>
</comment>
<dbReference type="Gene3D" id="2.30.110.10">
    <property type="entry name" value="Electron Transport, Fmn-binding Protein, Chain A"/>
    <property type="match status" value="1"/>
</dbReference>
<keyword evidence="4 5" id="KW-0560">Oxidoreductase</keyword>
<sequence length="255" mass="28348">MGRRGPHRTSAAVLLSFPHAPRDYSVRMDSPLDPHNPLGDLPRTRREYGAGRLDGVADTPFAQFSRWYADARDASVDEPNAMVLATVDEDGPDGRLVLLKGFDPLGFVFYTNYGSTKGRQLGATPRAALTFPWHGMQRQVRVRGSVEPVSAELSDAYFLSRDEDSRLGAWASAQSQPIDSRASLEAAVERVRQGESGSADRRPPHWGGYRVRPSAIEFWQGGRARIHDRFLYRTPDGSPRSLDDADAWTVTRLQP</sequence>
<dbReference type="InterPro" id="IPR011576">
    <property type="entry name" value="Pyridox_Oxase_N"/>
</dbReference>
<comment type="catalytic activity">
    <reaction evidence="5">
        <text>pyridoxamine 5'-phosphate + O2 + H2O = pyridoxal 5'-phosphate + H2O2 + NH4(+)</text>
        <dbReference type="Rhea" id="RHEA:15817"/>
        <dbReference type="ChEBI" id="CHEBI:15377"/>
        <dbReference type="ChEBI" id="CHEBI:15379"/>
        <dbReference type="ChEBI" id="CHEBI:16240"/>
        <dbReference type="ChEBI" id="CHEBI:28938"/>
        <dbReference type="ChEBI" id="CHEBI:58451"/>
        <dbReference type="ChEBI" id="CHEBI:597326"/>
        <dbReference type="EC" id="1.4.3.5"/>
    </reaction>
</comment>
<accession>A0ABP5EM53</accession>
<dbReference type="Pfam" id="PF10590">
    <property type="entry name" value="PNP_phzG_C"/>
    <property type="match status" value="1"/>
</dbReference>
<dbReference type="InterPro" id="IPR012349">
    <property type="entry name" value="Split_barrel_FMN-bd"/>
</dbReference>
<dbReference type="InterPro" id="IPR019576">
    <property type="entry name" value="Pyridoxamine_oxidase_dimer_C"/>
</dbReference>
<name>A0ABP5EM53_9MICO</name>
<dbReference type="Proteomes" id="UP001500755">
    <property type="component" value="Unassembled WGS sequence"/>
</dbReference>
<keyword evidence="10" id="KW-1185">Reference proteome</keyword>
<dbReference type="SUPFAM" id="SSF50475">
    <property type="entry name" value="FMN-binding split barrel"/>
    <property type="match status" value="1"/>
</dbReference>
<dbReference type="NCBIfam" id="TIGR00558">
    <property type="entry name" value="pdxH"/>
    <property type="match status" value="1"/>
</dbReference>
<evidence type="ECO:0000313" key="10">
    <source>
        <dbReference type="Proteomes" id="UP001500755"/>
    </source>
</evidence>
<evidence type="ECO:0000256" key="6">
    <source>
        <dbReference type="SAM" id="MobiDB-lite"/>
    </source>
</evidence>
<proteinExistence type="inferred from homology"/>
<feature type="binding site" evidence="5">
    <location>
        <position position="161"/>
    </location>
    <ligand>
        <name>substrate</name>
    </ligand>
</feature>
<comment type="pathway">
    <text evidence="5">Cofactor metabolism; pyridoxal 5'-phosphate salvage; pyridoxal 5'-phosphate from pyridoxamine 5'-phosphate: step 1/1.</text>
</comment>
<dbReference type="PANTHER" id="PTHR10851:SF0">
    <property type="entry name" value="PYRIDOXINE-5'-PHOSPHATE OXIDASE"/>
    <property type="match status" value="1"/>
</dbReference>
<feature type="binding site" evidence="5">
    <location>
        <begin position="174"/>
        <end position="175"/>
    </location>
    <ligand>
        <name>FMN</name>
        <dbReference type="ChEBI" id="CHEBI:58210"/>
    </ligand>
</feature>
<feature type="domain" description="Pyridoxamine 5'-phosphate oxidase N-terminal" evidence="7">
    <location>
        <begin position="73"/>
        <end position="193"/>
    </location>
</feature>
<feature type="binding site" evidence="5">
    <location>
        <position position="157"/>
    </location>
    <ligand>
        <name>substrate</name>
    </ligand>
</feature>
<evidence type="ECO:0000259" key="7">
    <source>
        <dbReference type="Pfam" id="PF01243"/>
    </source>
</evidence>
<evidence type="ECO:0000313" key="9">
    <source>
        <dbReference type="EMBL" id="GAA2000204.1"/>
    </source>
</evidence>
<comment type="catalytic activity">
    <reaction evidence="5">
        <text>pyridoxine 5'-phosphate + O2 = pyridoxal 5'-phosphate + H2O2</text>
        <dbReference type="Rhea" id="RHEA:15149"/>
        <dbReference type="ChEBI" id="CHEBI:15379"/>
        <dbReference type="ChEBI" id="CHEBI:16240"/>
        <dbReference type="ChEBI" id="CHEBI:58589"/>
        <dbReference type="ChEBI" id="CHEBI:597326"/>
        <dbReference type="EC" id="1.4.3.5"/>
    </reaction>
</comment>
<evidence type="ECO:0000259" key="8">
    <source>
        <dbReference type="Pfam" id="PF10590"/>
    </source>
</evidence>
<feature type="binding site" evidence="5">
    <location>
        <begin position="110"/>
        <end position="111"/>
    </location>
    <ligand>
        <name>FMN</name>
        <dbReference type="ChEBI" id="CHEBI:58210"/>
    </ligand>
</feature>
<evidence type="ECO:0000256" key="1">
    <source>
        <dbReference type="ARBA" id="ARBA00007301"/>
    </source>
</evidence>
<feature type="binding site" evidence="5">
    <location>
        <begin position="95"/>
        <end position="100"/>
    </location>
    <ligand>
        <name>FMN</name>
        <dbReference type="ChEBI" id="CHEBI:58210"/>
    </ligand>
</feature>
<dbReference type="HAMAP" id="MF_01629">
    <property type="entry name" value="PdxH"/>
    <property type="match status" value="1"/>
</dbReference>
<keyword evidence="2 5" id="KW-0285">Flavoprotein</keyword>
<comment type="function">
    <text evidence="5">Catalyzes the oxidation of either pyridoxine 5'-phosphate (PNP) or pyridoxamine 5'-phosphate (PMP) into pyridoxal 5'-phosphate (PLP).</text>
</comment>
<feature type="binding site" evidence="5">
    <location>
        <position position="219"/>
    </location>
    <ligand>
        <name>FMN</name>
        <dbReference type="ChEBI" id="CHEBI:58210"/>
    </ligand>
</feature>
<dbReference type="PROSITE" id="PS01064">
    <property type="entry name" value="PYRIDOX_OXIDASE"/>
    <property type="match status" value="1"/>
</dbReference>
<keyword evidence="3 5" id="KW-0288">FMN</keyword>
<evidence type="ECO:0000256" key="3">
    <source>
        <dbReference type="ARBA" id="ARBA00022643"/>
    </source>
</evidence>
<comment type="cofactor">
    <cofactor evidence="5">
        <name>FMN</name>
        <dbReference type="ChEBI" id="CHEBI:58210"/>
    </cofactor>
    <text evidence="5">Binds 1 FMN per subunit.</text>
</comment>
<dbReference type="NCBIfam" id="NF004231">
    <property type="entry name" value="PRK05679.1"/>
    <property type="match status" value="1"/>
</dbReference>
<comment type="pathway">
    <text evidence="5">Cofactor metabolism; pyridoxal 5'-phosphate salvage; pyridoxal 5'-phosphate from pyridoxine 5'-phosphate: step 1/1.</text>
</comment>
<keyword evidence="5" id="KW-0664">Pyridoxine biosynthesis</keyword>
<feature type="binding site" evidence="5">
    <location>
        <begin position="225"/>
        <end position="227"/>
    </location>
    <ligand>
        <name>substrate</name>
    </ligand>
</feature>
<evidence type="ECO:0000256" key="2">
    <source>
        <dbReference type="ARBA" id="ARBA00022630"/>
    </source>
</evidence>